<gene>
    <name evidence="1" type="ORF">CYMTET_6252</name>
</gene>
<reference evidence="1 2" key="1">
    <citation type="journal article" date="2015" name="Genome Biol. Evol.">
        <title>Comparative Genomics of a Bacterivorous Green Alga Reveals Evolutionary Causalities and Consequences of Phago-Mixotrophic Mode of Nutrition.</title>
        <authorList>
            <person name="Burns J.A."/>
            <person name="Paasch A."/>
            <person name="Narechania A."/>
            <person name="Kim E."/>
        </authorList>
    </citation>
    <scope>NUCLEOTIDE SEQUENCE [LARGE SCALE GENOMIC DNA]</scope>
    <source>
        <strain evidence="1 2">PLY_AMNH</strain>
    </source>
</reference>
<dbReference type="EMBL" id="LGRX02001429">
    <property type="protein sequence ID" value="KAK3286183.1"/>
    <property type="molecule type" value="Genomic_DNA"/>
</dbReference>
<accession>A0AAE0GXV3</accession>
<name>A0AAE0GXV3_9CHLO</name>
<dbReference type="AlphaFoldDB" id="A0AAE0GXV3"/>
<dbReference type="Proteomes" id="UP001190700">
    <property type="component" value="Unassembled WGS sequence"/>
</dbReference>
<keyword evidence="2" id="KW-1185">Reference proteome</keyword>
<proteinExistence type="predicted"/>
<organism evidence="1 2">
    <name type="scientific">Cymbomonas tetramitiformis</name>
    <dbReference type="NCBI Taxonomy" id="36881"/>
    <lineage>
        <taxon>Eukaryota</taxon>
        <taxon>Viridiplantae</taxon>
        <taxon>Chlorophyta</taxon>
        <taxon>Pyramimonadophyceae</taxon>
        <taxon>Pyramimonadales</taxon>
        <taxon>Pyramimonadaceae</taxon>
        <taxon>Cymbomonas</taxon>
    </lineage>
</organism>
<sequence length="76" mass="8950">MRKDKEARDSASRNKVRADSGYFTQVELEEFMKNSGVQFPSEFSSLPYWDEIRDYLIDLVHLVKNLGEHIGEKEIR</sequence>
<protein>
    <submittedName>
        <fullName evidence="1">Uncharacterized protein</fullName>
    </submittedName>
</protein>
<evidence type="ECO:0000313" key="2">
    <source>
        <dbReference type="Proteomes" id="UP001190700"/>
    </source>
</evidence>
<evidence type="ECO:0000313" key="1">
    <source>
        <dbReference type="EMBL" id="KAK3286183.1"/>
    </source>
</evidence>
<comment type="caution">
    <text evidence="1">The sequence shown here is derived from an EMBL/GenBank/DDBJ whole genome shotgun (WGS) entry which is preliminary data.</text>
</comment>